<keyword evidence="3" id="KW-1185">Reference proteome</keyword>
<dbReference type="Proteomes" id="UP001438008">
    <property type="component" value="Unassembled WGS sequence"/>
</dbReference>
<feature type="transmembrane region" description="Helical" evidence="1">
    <location>
        <begin position="31"/>
        <end position="63"/>
    </location>
</feature>
<evidence type="ECO:0000313" key="3">
    <source>
        <dbReference type="Proteomes" id="UP001438008"/>
    </source>
</evidence>
<keyword evidence="1" id="KW-1133">Transmembrane helix</keyword>
<name>A0ABV1FM12_9FIRM</name>
<keyword evidence="1" id="KW-0812">Transmembrane</keyword>
<evidence type="ECO:0000256" key="1">
    <source>
        <dbReference type="SAM" id="Phobius"/>
    </source>
</evidence>
<accession>A0ABV1FM12</accession>
<proteinExistence type="predicted"/>
<keyword evidence="1" id="KW-0472">Membrane</keyword>
<reference evidence="2 3" key="1">
    <citation type="submission" date="2024-03" db="EMBL/GenBank/DDBJ databases">
        <title>Human intestinal bacterial collection.</title>
        <authorList>
            <person name="Pauvert C."/>
            <person name="Hitch T.C.A."/>
            <person name="Clavel T."/>
        </authorList>
    </citation>
    <scope>NUCLEOTIDE SEQUENCE [LARGE SCALE GENOMIC DNA]</scope>
    <source>
        <strain evidence="2 3">CLA-AA-H132</strain>
    </source>
</reference>
<protein>
    <recommendedName>
        <fullName evidence="4">DUF4190 domain-containing protein</fullName>
    </recommendedName>
</protein>
<dbReference type="RefSeq" id="WP_178038503.1">
    <property type="nucleotide sequence ID" value="NZ_JBBMFE010000025.1"/>
</dbReference>
<organism evidence="2 3">
    <name type="scientific">Laedolimicola intestinihominis</name>
    <dbReference type="NCBI Taxonomy" id="3133166"/>
    <lineage>
        <taxon>Bacteria</taxon>
        <taxon>Bacillati</taxon>
        <taxon>Bacillota</taxon>
        <taxon>Clostridia</taxon>
        <taxon>Lachnospirales</taxon>
        <taxon>Lachnospiraceae</taxon>
        <taxon>Laedolimicola</taxon>
    </lineage>
</organism>
<evidence type="ECO:0008006" key="4">
    <source>
        <dbReference type="Google" id="ProtNLM"/>
    </source>
</evidence>
<feature type="transmembrane region" description="Helical" evidence="1">
    <location>
        <begin position="83"/>
        <end position="103"/>
    </location>
</feature>
<gene>
    <name evidence="2" type="ORF">WMO29_16350</name>
</gene>
<dbReference type="EMBL" id="JBBMFE010000025">
    <property type="protein sequence ID" value="MEQ2474041.1"/>
    <property type="molecule type" value="Genomic_DNA"/>
</dbReference>
<comment type="caution">
    <text evidence="2">The sequence shown here is derived from an EMBL/GenBank/DDBJ whole genome shotgun (WGS) entry which is preliminary data.</text>
</comment>
<evidence type="ECO:0000313" key="2">
    <source>
        <dbReference type="EMBL" id="MEQ2474041.1"/>
    </source>
</evidence>
<sequence>MDYNHTEQPNMNFQQPPFNPYRKKPNRMANLSLILGVLTLLSVISIYFIYMALPLGCMSILFAHLSKGDSYRLSPKAVGGMTVSILAILITVVILVLGFYLAIQLFGLETLMDPDALQKAISDLYNQLPTQLPMTGGGSL</sequence>